<feature type="region of interest" description="Disordered" evidence="5">
    <location>
        <begin position="124"/>
        <end position="144"/>
    </location>
</feature>
<proteinExistence type="inferred from homology"/>
<evidence type="ECO:0000313" key="7">
    <source>
        <dbReference type="EMBL" id="SPO07654.1"/>
    </source>
</evidence>
<keyword evidence="8" id="KW-1185">Reference proteome</keyword>
<dbReference type="Pfam" id="PF04828">
    <property type="entry name" value="GFA"/>
    <property type="match status" value="1"/>
</dbReference>
<gene>
    <name evidence="7" type="ORF">DNG_10349</name>
</gene>
<comment type="similarity">
    <text evidence="1">Belongs to the Gfa family.</text>
</comment>
<evidence type="ECO:0000259" key="6">
    <source>
        <dbReference type="PROSITE" id="PS51891"/>
    </source>
</evidence>
<evidence type="ECO:0000256" key="4">
    <source>
        <dbReference type="ARBA" id="ARBA00023239"/>
    </source>
</evidence>
<name>A0AAE8N8N5_9PEZI</name>
<protein>
    <recommendedName>
        <fullName evidence="6">CENP-V/GFA domain-containing protein</fullName>
    </recommendedName>
</protein>
<accession>A0AAE8N8N5</accession>
<feature type="domain" description="CENP-V/GFA" evidence="6">
    <location>
        <begin position="1"/>
        <end position="103"/>
    </location>
</feature>
<keyword evidence="4" id="KW-0456">Lyase</keyword>
<dbReference type="GO" id="GO:0016846">
    <property type="term" value="F:carbon-sulfur lyase activity"/>
    <property type="evidence" value="ECO:0007669"/>
    <property type="project" value="InterPro"/>
</dbReference>
<dbReference type="EMBL" id="ONZQ02000023">
    <property type="protein sequence ID" value="SPO07654.1"/>
    <property type="molecule type" value="Genomic_DNA"/>
</dbReference>
<dbReference type="AlphaFoldDB" id="A0AAE8N8N5"/>
<dbReference type="InterPro" id="IPR006913">
    <property type="entry name" value="CENP-V/GFA"/>
</dbReference>
<organism evidence="7 8">
    <name type="scientific">Cephalotrichum gorgonifer</name>
    <dbReference type="NCBI Taxonomy" id="2041049"/>
    <lineage>
        <taxon>Eukaryota</taxon>
        <taxon>Fungi</taxon>
        <taxon>Dikarya</taxon>
        <taxon>Ascomycota</taxon>
        <taxon>Pezizomycotina</taxon>
        <taxon>Sordariomycetes</taxon>
        <taxon>Hypocreomycetidae</taxon>
        <taxon>Microascales</taxon>
        <taxon>Microascaceae</taxon>
        <taxon>Cephalotrichum</taxon>
    </lineage>
</organism>
<sequence length="144" mass="15507">MDVACQCKAVTFKTPTLEPLATYVCHCTECQSRTGSAFGASAIFPKFTLPEGMPLACYARLTSSGDTLHCYFCKNCGTRILHTTAARNVVSVKGGCIPGLDWTKAIHVWASAAMVPIPEGCERYAEDSTSTSSSEYGDHQKILD</sequence>
<dbReference type="Proteomes" id="UP001187682">
    <property type="component" value="Unassembled WGS sequence"/>
</dbReference>
<dbReference type="InterPro" id="IPR011057">
    <property type="entry name" value="Mss4-like_sf"/>
</dbReference>
<evidence type="ECO:0000256" key="2">
    <source>
        <dbReference type="ARBA" id="ARBA00022723"/>
    </source>
</evidence>
<reference evidence="7" key="1">
    <citation type="submission" date="2018-03" db="EMBL/GenBank/DDBJ databases">
        <authorList>
            <person name="Guldener U."/>
        </authorList>
    </citation>
    <scope>NUCLEOTIDE SEQUENCE</scope>
</reference>
<evidence type="ECO:0000256" key="5">
    <source>
        <dbReference type="SAM" id="MobiDB-lite"/>
    </source>
</evidence>
<dbReference type="SUPFAM" id="SSF51316">
    <property type="entry name" value="Mss4-like"/>
    <property type="match status" value="1"/>
</dbReference>
<dbReference type="Gene3D" id="3.90.1590.10">
    <property type="entry name" value="glutathione-dependent formaldehyde- activating enzyme (gfa)"/>
    <property type="match status" value="1"/>
</dbReference>
<dbReference type="PANTHER" id="PTHR33337:SF3">
    <property type="entry name" value="CENP-V_GFA DOMAIN-CONTAINING PROTEIN"/>
    <property type="match status" value="1"/>
</dbReference>
<dbReference type="GO" id="GO:0046872">
    <property type="term" value="F:metal ion binding"/>
    <property type="evidence" value="ECO:0007669"/>
    <property type="project" value="UniProtKB-KW"/>
</dbReference>
<evidence type="ECO:0000256" key="1">
    <source>
        <dbReference type="ARBA" id="ARBA00005495"/>
    </source>
</evidence>
<comment type="caution">
    <text evidence="7">The sequence shown here is derived from an EMBL/GenBank/DDBJ whole genome shotgun (WGS) entry which is preliminary data.</text>
</comment>
<evidence type="ECO:0000313" key="8">
    <source>
        <dbReference type="Proteomes" id="UP001187682"/>
    </source>
</evidence>
<keyword evidence="2" id="KW-0479">Metal-binding</keyword>
<dbReference type="PANTHER" id="PTHR33337">
    <property type="entry name" value="GFA DOMAIN-CONTAINING PROTEIN"/>
    <property type="match status" value="1"/>
</dbReference>
<keyword evidence="3" id="KW-0862">Zinc</keyword>
<evidence type="ECO:0000256" key="3">
    <source>
        <dbReference type="ARBA" id="ARBA00022833"/>
    </source>
</evidence>
<dbReference type="PROSITE" id="PS51891">
    <property type="entry name" value="CENP_V_GFA"/>
    <property type="match status" value="1"/>
</dbReference>